<dbReference type="InterPro" id="IPR036938">
    <property type="entry name" value="PAP2/HPO_sf"/>
</dbReference>
<dbReference type="CDD" id="cd03380">
    <property type="entry name" value="PAP2_like_1"/>
    <property type="match status" value="1"/>
</dbReference>
<reference evidence="1 2" key="1">
    <citation type="submission" date="2024-08" db="EMBL/GenBank/DDBJ databases">
        <authorList>
            <person name="Lu H."/>
        </authorList>
    </citation>
    <scope>NUCLEOTIDE SEQUENCE [LARGE SCALE GENOMIC DNA]</scope>
    <source>
        <strain evidence="1 2">LKC17W</strain>
    </source>
</reference>
<dbReference type="EMBL" id="JBIGHW010000007">
    <property type="protein sequence ID" value="MFG6441801.1"/>
    <property type="molecule type" value="Genomic_DNA"/>
</dbReference>
<gene>
    <name evidence="1" type="ORF">ACG0Z3_14045</name>
</gene>
<evidence type="ECO:0000313" key="1">
    <source>
        <dbReference type="EMBL" id="MFG6441801.1"/>
    </source>
</evidence>
<keyword evidence="2" id="KW-1185">Reference proteome</keyword>
<dbReference type="RefSeq" id="WP_394398411.1">
    <property type="nucleotide sequence ID" value="NZ_JBIGHW010000007.1"/>
</dbReference>
<dbReference type="Gene3D" id="1.20.144.10">
    <property type="entry name" value="Phosphatidic acid phosphatase type 2/haloperoxidase"/>
    <property type="match status" value="1"/>
</dbReference>
<comment type="caution">
    <text evidence="1">The sequence shown here is derived from an EMBL/GenBank/DDBJ whole genome shotgun (WGS) entry which is preliminary data.</text>
</comment>
<protein>
    <submittedName>
        <fullName evidence="1">Phosphatase PAP2 family protein</fullName>
    </submittedName>
</protein>
<proteinExistence type="predicted"/>
<name>A0ABW7FKD8_9BURK</name>
<dbReference type="Proteomes" id="UP001606301">
    <property type="component" value="Unassembled WGS sequence"/>
</dbReference>
<sequence>MPQTYTPFPPSAWKADVFALVEQETYAITQTWARLVTLAPPPPDSAGDCDRVVEAMALCDEQRLQLIKSQSGDWTNVVAPLVQLLPGANEPGVKWAKDWTNLSLMLHVALSDLQCGLYMFKAYFMRGRPYQERSSIVPVLDLPPHPAYPGGHAAQARTAALLLGALFTGDRDNAQLRDDLIKAADEVALNRVIAGIHYPTDSDAGRELADQFVPLLMANPLFRELMDAAIQDLEKALR</sequence>
<dbReference type="SUPFAM" id="SSF48317">
    <property type="entry name" value="Acid phosphatase/Vanadium-dependent haloperoxidase"/>
    <property type="match status" value="1"/>
</dbReference>
<evidence type="ECO:0000313" key="2">
    <source>
        <dbReference type="Proteomes" id="UP001606301"/>
    </source>
</evidence>
<organism evidence="1 2">
    <name type="scientific">Pelomonas margarita</name>
    <dbReference type="NCBI Taxonomy" id="3299031"/>
    <lineage>
        <taxon>Bacteria</taxon>
        <taxon>Pseudomonadati</taxon>
        <taxon>Pseudomonadota</taxon>
        <taxon>Betaproteobacteria</taxon>
        <taxon>Burkholderiales</taxon>
        <taxon>Sphaerotilaceae</taxon>
        <taxon>Roseateles</taxon>
    </lineage>
</organism>
<accession>A0ABW7FKD8</accession>